<evidence type="ECO:0000313" key="3">
    <source>
        <dbReference type="Proteomes" id="UP000266841"/>
    </source>
</evidence>
<comment type="caution">
    <text evidence="2">The sequence shown here is derived from an EMBL/GenBank/DDBJ whole genome shotgun (WGS) entry which is preliminary data.</text>
</comment>
<reference evidence="2 3" key="1">
    <citation type="journal article" date="2012" name="Genome Biol.">
        <title>Genome and low-iron response of an oceanic diatom adapted to chronic iron limitation.</title>
        <authorList>
            <person name="Lommer M."/>
            <person name="Specht M."/>
            <person name="Roy A.S."/>
            <person name="Kraemer L."/>
            <person name="Andreson R."/>
            <person name="Gutowska M.A."/>
            <person name="Wolf J."/>
            <person name="Bergner S.V."/>
            <person name="Schilhabel M.B."/>
            <person name="Klostermeier U.C."/>
            <person name="Beiko R.G."/>
            <person name="Rosenstiel P."/>
            <person name="Hippler M."/>
            <person name="Laroche J."/>
        </authorList>
    </citation>
    <scope>NUCLEOTIDE SEQUENCE [LARGE SCALE GENOMIC DNA]</scope>
    <source>
        <strain evidence="2 3">CCMP1005</strain>
    </source>
</reference>
<feature type="region of interest" description="Disordered" evidence="1">
    <location>
        <begin position="381"/>
        <end position="407"/>
    </location>
</feature>
<feature type="compositionally biased region" description="Basic and acidic residues" evidence="1">
    <location>
        <begin position="278"/>
        <end position="297"/>
    </location>
</feature>
<sequence length="624" mass="70075">MASSVTFTMHFKYLGSFISHNLRDDFDIDLRIKKAGQAMGHGALKHFFNNKHVRRHQAPSLSSKQSRSIYALLWGCETWSLREDHYVEQESFLHSAKYLEHTQHQHDASSQGRPHQDIKREEDTLKMFYDIPNIRTTIAVRQLSFIGKAVRNNTPNLPTSSHDHSLLQTRRSSGRPQLHNKDTLVSKQPIQLMFERIEPTRGAKTLPYRTIASRATDQPTESLNPASAVSTEDIIANRANTPPGWTIPFSRGCIRVRIRDSRFPATLAACKSDTNPAHGKEEQVDDHHPKLAEKKNLSADNGTQKVSDGTSLIHSECSYLDLTQLKWTGRQHTGLNHDIEFQKNRKRNKMLGGMRVHEAVVCLKVTTSGRSANEGGHVRLQLATGSGFGGGNKDKRRPTRSNSSSGNELFELQELRAQLQTMLKQDILYQNLSVEKREELTGYVRAVVEKSQSPIDFKGGGMGTAQFVAGVESKSWRMLFSTDPSTGDEESPGAGGPSRASLPFGSQVLLRINSFIGCEGKLDYVLKFSKQVMGLNELVAKSTCSVDIGPVNPGLFTFQYNDIKTNVFGMSNIPVGFFGLLKDRLNYIDTVWFDGIHWFERTYLDDGTVVFSVYVRDTEDEKNR</sequence>
<feature type="compositionally biased region" description="Polar residues" evidence="1">
    <location>
        <begin position="152"/>
        <end position="175"/>
    </location>
</feature>
<dbReference type="Proteomes" id="UP000266841">
    <property type="component" value="Unassembled WGS sequence"/>
</dbReference>
<dbReference type="OrthoDB" id="425681at2759"/>
<protein>
    <submittedName>
        <fullName evidence="2">Uncharacterized protein</fullName>
    </submittedName>
</protein>
<evidence type="ECO:0000256" key="1">
    <source>
        <dbReference type="SAM" id="MobiDB-lite"/>
    </source>
</evidence>
<accession>K0SS96</accession>
<feature type="region of interest" description="Disordered" evidence="1">
    <location>
        <begin position="269"/>
        <end position="303"/>
    </location>
</feature>
<proteinExistence type="predicted"/>
<organism evidence="2 3">
    <name type="scientific">Thalassiosira oceanica</name>
    <name type="common">Marine diatom</name>
    <dbReference type="NCBI Taxonomy" id="159749"/>
    <lineage>
        <taxon>Eukaryota</taxon>
        <taxon>Sar</taxon>
        <taxon>Stramenopiles</taxon>
        <taxon>Ochrophyta</taxon>
        <taxon>Bacillariophyta</taxon>
        <taxon>Coscinodiscophyceae</taxon>
        <taxon>Thalassiosirophycidae</taxon>
        <taxon>Thalassiosirales</taxon>
        <taxon>Thalassiosiraceae</taxon>
        <taxon>Thalassiosira</taxon>
    </lineage>
</organism>
<evidence type="ECO:0000313" key="2">
    <source>
        <dbReference type="EMBL" id="EJK68250.1"/>
    </source>
</evidence>
<feature type="region of interest" description="Disordered" evidence="1">
    <location>
        <begin position="152"/>
        <end position="179"/>
    </location>
</feature>
<name>K0SS96_THAOC</name>
<dbReference type="eggNOG" id="ENOG502RAFY">
    <property type="taxonomic scope" value="Eukaryota"/>
</dbReference>
<gene>
    <name evidence="2" type="ORF">THAOC_10590</name>
</gene>
<keyword evidence="3" id="KW-1185">Reference proteome</keyword>
<dbReference type="AlphaFoldDB" id="K0SS96"/>
<dbReference type="EMBL" id="AGNL01011699">
    <property type="protein sequence ID" value="EJK68250.1"/>
    <property type="molecule type" value="Genomic_DNA"/>
</dbReference>